<dbReference type="GO" id="GO:0016787">
    <property type="term" value="F:hydrolase activity"/>
    <property type="evidence" value="ECO:0007669"/>
    <property type="project" value="UniProtKB-KW"/>
</dbReference>
<dbReference type="GO" id="GO:0046872">
    <property type="term" value="F:metal ion binding"/>
    <property type="evidence" value="ECO:0007669"/>
    <property type="project" value="UniProtKB-KW"/>
</dbReference>
<dbReference type="Gene3D" id="3.40.630.10">
    <property type="entry name" value="Zn peptidases"/>
    <property type="match status" value="1"/>
</dbReference>
<comment type="similarity">
    <text evidence="2">Belongs to the peptidase M20A family.</text>
</comment>
<dbReference type="SUPFAM" id="SSF53187">
    <property type="entry name" value="Zn-dependent exopeptidases"/>
    <property type="match status" value="1"/>
</dbReference>
<keyword evidence="3" id="KW-0479">Metal-binding</keyword>
<evidence type="ECO:0000259" key="6">
    <source>
        <dbReference type="Pfam" id="PF07687"/>
    </source>
</evidence>
<dbReference type="PROSITE" id="PS00758">
    <property type="entry name" value="ARGE_DAPE_CPG2_1"/>
    <property type="match status" value="1"/>
</dbReference>
<dbReference type="Pfam" id="PF07687">
    <property type="entry name" value="M20_dimer"/>
    <property type="match status" value="1"/>
</dbReference>
<dbReference type="Proteomes" id="UP000490386">
    <property type="component" value="Unassembled WGS sequence"/>
</dbReference>
<dbReference type="Gene3D" id="3.30.70.360">
    <property type="match status" value="1"/>
</dbReference>
<evidence type="ECO:0000256" key="2">
    <source>
        <dbReference type="ARBA" id="ARBA00006247"/>
    </source>
</evidence>
<evidence type="ECO:0000313" key="8">
    <source>
        <dbReference type="Proteomes" id="UP000490386"/>
    </source>
</evidence>
<gene>
    <name evidence="7" type="ORF">F8O03_04340</name>
</gene>
<dbReference type="PANTHER" id="PTHR43808:SF8">
    <property type="entry name" value="PEPTIDASE M20 DIMERISATION DOMAIN-CONTAINING PROTEIN"/>
    <property type="match status" value="1"/>
</dbReference>
<dbReference type="InterPro" id="IPR036264">
    <property type="entry name" value="Bact_exopeptidase_dim_dom"/>
</dbReference>
<dbReference type="InterPro" id="IPR011650">
    <property type="entry name" value="Peptidase_M20_dimer"/>
</dbReference>
<evidence type="ECO:0000313" key="7">
    <source>
        <dbReference type="EMBL" id="KAB1639565.1"/>
    </source>
</evidence>
<evidence type="ECO:0000256" key="4">
    <source>
        <dbReference type="ARBA" id="ARBA00022801"/>
    </source>
</evidence>
<dbReference type="InterPro" id="IPR001261">
    <property type="entry name" value="ArgE/DapE_CS"/>
</dbReference>
<dbReference type="InterPro" id="IPR002933">
    <property type="entry name" value="Peptidase_M20"/>
</dbReference>
<organism evidence="7 8">
    <name type="scientific">Pseudoclavibacter terrae</name>
    <dbReference type="NCBI Taxonomy" id="1530195"/>
    <lineage>
        <taxon>Bacteria</taxon>
        <taxon>Bacillati</taxon>
        <taxon>Actinomycetota</taxon>
        <taxon>Actinomycetes</taxon>
        <taxon>Micrococcales</taxon>
        <taxon>Microbacteriaceae</taxon>
        <taxon>Pseudoclavibacter</taxon>
    </lineage>
</organism>
<protein>
    <submittedName>
        <fullName evidence="7">M20/M25/M40 family metallo-hydrolase</fullName>
    </submittedName>
</protein>
<dbReference type="SUPFAM" id="SSF55031">
    <property type="entry name" value="Bacterial exopeptidase dimerisation domain"/>
    <property type="match status" value="1"/>
</dbReference>
<dbReference type="InterPro" id="IPR050072">
    <property type="entry name" value="Peptidase_M20A"/>
</dbReference>
<keyword evidence="8" id="KW-1185">Reference proteome</keyword>
<dbReference type="OrthoDB" id="7055905at2"/>
<evidence type="ECO:0000256" key="3">
    <source>
        <dbReference type="ARBA" id="ARBA00022723"/>
    </source>
</evidence>
<keyword evidence="4 7" id="KW-0378">Hydrolase</keyword>
<dbReference type="EMBL" id="WBJX01000001">
    <property type="protein sequence ID" value="KAB1639565.1"/>
    <property type="molecule type" value="Genomic_DNA"/>
</dbReference>
<keyword evidence="5" id="KW-0862">Zinc</keyword>
<evidence type="ECO:0000256" key="5">
    <source>
        <dbReference type="ARBA" id="ARBA00022833"/>
    </source>
</evidence>
<dbReference type="RefSeq" id="WP_151422758.1">
    <property type="nucleotide sequence ID" value="NZ_WBJX01000001.1"/>
</dbReference>
<dbReference type="AlphaFoldDB" id="A0A7J5B5W1"/>
<reference evidence="7 8" key="1">
    <citation type="submission" date="2019-09" db="EMBL/GenBank/DDBJ databases">
        <title>Phylogeny of genus Pseudoclavibacter and closely related genus.</title>
        <authorList>
            <person name="Li Y."/>
        </authorList>
    </citation>
    <scope>NUCLEOTIDE SEQUENCE [LARGE SCALE GENOMIC DNA]</scope>
    <source>
        <strain evidence="7 8">THG-MD12</strain>
    </source>
</reference>
<proteinExistence type="inferred from homology"/>
<sequence>MTSLRDETVALLQQLIRAETVNDGALASGNEWRAVAVLEAFFAGSGVELTRVEPFPGRVSVVARLAGTDPAAESLALVGHTDVVPVKAADWVHPPHSGELIDGEVWGRGAVDMLFLTASYAAIFRRLATSGFAPTGDLVFAAVADEEQGSRAGVGWFSENDWATIAADNVLTEWGGARLGGVGSTAITVGVGEKGAAPRRIVVRGDAAHASAPWGRSNAAVTLAKVVDRLQAVAPAPRISEQWLETLAALELPAELSRRLADQATIDDAIEELSAHPELGELAPFVHAWTHTTVAVTILEAGSKVNVIPDSGSVSLDIRVLPGVTEEDVAAHLAAVAAEFPGLVSVEGDWFSPANQSATTTRLYAQIEQTLAEFVPGAKPAPILGVGGSDARFYRLHGANAFGFGILSPELTFSVARNRFHSANERLDLESIDLTVRGLDHVVRSFLSA</sequence>
<evidence type="ECO:0000256" key="1">
    <source>
        <dbReference type="ARBA" id="ARBA00001947"/>
    </source>
</evidence>
<comment type="cofactor">
    <cofactor evidence="1">
        <name>Zn(2+)</name>
        <dbReference type="ChEBI" id="CHEBI:29105"/>
    </cofactor>
</comment>
<accession>A0A7J5B5W1</accession>
<feature type="domain" description="Peptidase M20 dimerisation" evidence="6">
    <location>
        <begin position="191"/>
        <end position="339"/>
    </location>
</feature>
<dbReference type="Gene3D" id="1.10.150.900">
    <property type="match status" value="1"/>
</dbReference>
<comment type="caution">
    <text evidence="7">The sequence shown here is derived from an EMBL/GenBank/DDBJ whole genome shotgun (WGS) entry which is preliminary data.</text>
</comment>
<name>A0A7J5B5W1_9MICO</name>
<dbReference type="PANTHER" id="PTHR43808">
    <property type="entry name" value="ACETYLORNITHINE DEACETYLASE"/>
    <property type="match status" value="1"/>
</dbReference>
<dbReference type="Pfam" id="PF01546">
    <property type="entry name" value="Peptidase_M20"/>
    <property type="match status" value="1"/>
</dbReference>